<organism evidence="3 4">
    <name type="scientific">Crenothrix polyspora</name>
    <dbReference type="NCBI Taxonomy" id="360316"/>
    <lineage>
        <taxon>Bacteria</taxon>
        <taxon>Pseudomonadati</taxon>
        <taxon>Pseudomonadota</taxon>
        <taxon>Gammaproteobacteria</taxon>
        <taxon>Methylococcales</taxon>
        <taxon>Crenotrichaceae</taxon>
        <taxon>Crenothrix</taxon>
    </lineage>
</organism>
<keyword evidence="2" id="KW-1133">Transmembrane helix</keyword>
<feature type="region of interest" description="Disordered" evidence="1">
    <location>
        <begin position="33"/>
        <end position="54"/>
    </location>
</feature>
<dbReference type="RefSeq" id="WP_176371108.1">
    <property type="nucleotide sequence ID" value="NZ_FUKI01000126.1"/>
</dbReference>
<gene>
    <name evidence="3" type="ORF">CRENPOLYSF1_50050</name>
</gene>
<reference evidence="4" key="1">
    <citation type="submission" date="2017-02" db="EMBL/GenBank/DDBJ databases">
        <authorList>
            <person name="Daims H."/>
        </authorList>
    </citation>
    <scope>NUCLEOTIDE SEQUENCE [LARGE SCALE GENOMIC DNA]</scope>
</reference>
<protein>
    <submittedName>
        <fullName evidence="3">Uncharacterized protein</fullName>
    </submittedName>
</protein>
<dbReference type="Proteomes" id="UP000195667">
    <property type="component" value="Unassembled WGS sequence"/>
</dbReference>
<evidence type="ECO:0000256" key="2">
    <source>
        <dbReference type="SAM" id="Phobius"/>
    </source>
</evidence>
<evidence type="ECO:0000313" key="4">
    <source>
        <dbReference type="Proteomes" id="UP000195667"/>
    </source>
</evidence>
<evidence type="ECO:0000313" key="3">
    <source>
        <dbReference type="EMBL" id="SJM93976.1"/>
    </source>
</evidence>
<proteinExistence type="predicted"/>
<feature type="transmembrane region" description="Helical" evidence="2">
    <location>
        <begin position="12"/>
        <end position="31"/>
    </location>
</feature>
<name>A0A1R4HCP4_9GAMM</name>
<keyword evidence="2" id="KW-0812">Transmembrane</keyword>
<sequence>MSEYEKSKTARRVAAVIYLLVLGFILGGTYLSQRQKQASNPVNPAMQSTADMLG</sequence>
<evidence type="ECO:0000256" key="1">
    <source>
        <dbReference type="SAM" id="MobiDB-lite"/>
    </source>
</evidence>
<dbReference type="EMBL" id="FUKI01000126">
    <property type="protein sequence ID" value="SJM93976.1"/>
    <property type="molecule type" value="Genomic_DNA"/>
</dbReference>
<accession>A0A1R4HCP4</accession>
<keyword evidence="2" id="KW-0472">Membrane</keyword>
<dbReference type="AlphaFoldDB" id="A0A1R4HCP4"/>
<keyword evidence="4" id="KW-1185">Reference proteome</keyword>